<dbReference type="CDD" id="cd07550">
    <property type="entry name" value="P-type_ATPase_HM"/>
    <property type="match status" value="1"/>
</dbReference>
<dbReference type="Gene3D" id="3.40.50.1000">
    <property type="entry name" value="HAD superfamily/HAD-like"/>
    <property type="match status" value="1"/>
</dbReference>
<dbReference type="EMBL" id="FMXO01000025">
    <property type="protein sequence ID" value="SDB61638.1"/>
    <property type="molecule type" value="Genomic_DNA"/>
</dbReference>
<keyword evidence="9" id="KW-0479">Metal-binding</keyword>
<dbReference type="PRINTS" id="PR00119">
    <property type="entry name" value="CATATPASE"/>
</dbReference>
<evidence type="ECO:0000256" key="8">
    <source>
        <dbReference type="ARBA" id="ARBA00047308"/>
    </source>
</evidence>
<evidence type="ECO:0000313" key="11">
    <source>
        <dbReference type="EMBL" id="SDB61638.1"/>
    </source>
</evidence>
<organism evidence="11 12">
    <name type="scientific">Desulfonatronum thiosulfatophilum</name>
    <dbReference type="NCBI Taxonomy" id="617002"/>
    <lineage>
        <taxon>Bacteria</taxon>
        <taxon>Pseudomonadati</taxon>
        <taxon>Thermodesulfobacteriota</taxon>
        <taxon>Desulfovibrionia</taxon>
        <taxon>Desulfovibrionales</taxon>
        <taxon>Desulfonatronaceae</taxon>
        <taxon>Desulfonatronum</taxon>
    </lineage>
</organism>
<dbReference type="STRING" id="617002.SAMN05660653_03219"/>
<keyword evidence="4" id="KW-1278">Translocase</keyword>
<dbReference type="InterPro" id="IPR018303">
    <property type="entry name" value="ATPase_P-typ_P_site"/>
</dbReference>
<dbReference type="InterPro" id="IPR051014">
    <property type="entry name" value="Cation_Transport_ATPase_IB"/>
</dbReference>
<keyword evidence="9" id="KW-0067">ATP-binding</keyword>
<dbReference type="GO" id="GO:0046872">
    <property type="term" value="F:metal ion binding"/>
    <property type="evidence" value="ECO:0007669"/>
    <property type="project" value="UniProtKB-KW"/>
</dbReference>
<dbReference type="EC" id="7.2.2.12" evidence="7"/>
<dbReference type="InterPro" id="IPR044492">
    <property type="entry name" value="P_typ_ATPase_HD_dom"/>
</dbReference>
<dbReference type="InterPro" id="IPR023299">
    <property type="entry name" value="ATPase_P-typ_cyto_dom_N"/>
</dbReference>
<dbReference type="SFLD" id="SFLDF00027">
    <property type="entry name" value="p-type_atpase"/>
    <property type="match status" value="1"/>
</dbReference>
<feature type="domain" description="P-type ATPase A" evidence="10">
    <location>
        <begin position="211"/>
        <end position="309"/>
    </location>
</feature>
<dbReference type="Gene3D" id="2.70.150.10">
    <property type="entry name" value="Calcium-transporting ATPase, cytoplasmic transduction domain A"/>
    <property type="match status" value="1"/>
</dbReference>
<proteinExistence type="inferred from homology"/>
<dbReference type="PROSITE" id="PS00154">
    <property type="entry name" value="ATPASE_E1_E2"/>
    <property type="match status" value="1"/>
</dbReference>
<comment type="subcellular location">
    <subcellularLocation>
        <location evidence="9">Cell membrane</location>
    </subcellularLocation>
    <subcellularLocation>
        <location evidence="1">Membrane</location>
    </subcellularLocation>
</comment>
<dbReference type="SFLD" id="SFLDG00002">
    <property type="entry name" value="C1.7:_P-type_atpase_like"/>
    <property type="match status" value="1"/>
</dbReference>
<keyword evidence="5" id="KW-1133">Transmembrane helix</keyword>
<keyword evidence="3" id="KW-0812">Transmembrane</keyword>
<dbReference type="InterPro" id="IPR036412">
    <property type="entry name" value="HAD-like_sf"/>
</dbReference>
<dbReference type="SUPFAM" id="SSF56784">
    <property type="entry name" value="HAD-like"/>
    <property type="match status" value="1"/>
</dbReference>
<sequence length="741" mass="80919">MRSQNQFCVNLVHALPGRFRLRLEQVTDDATWHTVQQGLADHHGVHEVRISPRTGSILIFHEPDVHREEILAFFNDQNLGRIPALHENVNPSSQLGSLNAPNVAPSPAEQPSFARSLSIPGMFLRSLLPPWIRLLIAARTAWPFLRKGLGALFRGRLNLDVLDGLAIGISLARRDLRSVMIITTLLSLGEYLEQWTRKRSREQLAQDLLHLPPTVWIKRGDELEEIPLEQVQAGDLVVVQSGGRIAVDGVVVEGEAMVNQASLTGEPLAVAKATGITVFAGTVVEEGVIVIRAEQVGDATRVNKIVKILEESERHKAGLQAKAEFWADRVVPLTLGLSLATFLLTRNVNRAVSVLLVDFSCAIKLSTPLTMLAAMREASTKGVLIKGGRYLEKLEQANTYVFDKTGTLTEAQPQGLEVVAFNGHDSREVLRSAACLEEHFPHPLARAVVTMAERGGLSHREEHYETEYILAHGIASKLRGQRILVGSRHFLQKHGQIDLSPAAETMRKAASNGNSVLYVAIGDDLAGIVLLEDPVRQEALPFLQLLRQEGVERVMMLTGDGEESAANVAQKLQIDEFHAQLLPEDKVRIVKQLRQSGLVVAMVGDGINDTPALSEADVGISMKSGADIAHEVCDVLLTRADLEGILTAKSISVRAMSRLRWNYGAAIGINAALVFLGLAGRISPSSSALLHNLVTISVTMNSLRPFDTINSAQRLLNRFRKPPGLSNGMGVDVEHEVMADA</sequence>
<evidence type="ECO:0000259" key="10">
    <source>
        <dbReference type="Pfam" id="PF00122"/>
    </source>
</evidence>
<evidence type="ECO:0000256" key="5">
    <source>
        <dbReference type="ARBA" id="ARBA00022989"/>
    </source>
</evidence>
<dbReference type="SFLD" id="SFLDS00003">
    <property type="entry name" value="Haloacid_Dehalogenase"/>
    <property type="match status" value="1"/>
</dbReference>
<dbReference type="InterPro" id="IPR001757">
    <property type="entry name" value="P_typ_ATPase"/>
</dbReference>
<dbReference type="InterPro" id="IPR008250">
    <property type="entry name" value="ATPase_P-typ_transduc_dom_A_sf"/>
</dbReference>
<comment type="catalytic activity">
    <reaction evidence="8">
        <text>Zn(2+)(in) + ATP + H2O = Zn(2+)(out) + ADP + phosphate + H(+)</text>
        <dbReference type="Rhea" id="RHEA:20621"/>
        <dbReference type="ChEBI" id="CHEBI:15377"/>
        <dbReference type="ChEBI" id="CHEBI:15378"/>
        <dbReference type="ChEBI" id="CHEBI:29105"/>
        <dbReference type="ChEBI" id="CHEBI:30616"/>
        <dbReference type="ChEBI" id="CHEBI:43474"/>
        <dbReference type="ChEBI" id="CHEBI:456216"/>
        <dbReference type="EC" id="7.2.2.12"/>
    </reaction>
</comment>
<protein>
    <recommendedName>
        <fullName evidence="7">P-type Zn(2+) transporter</fullName>
        <ecNumber evidence="7">7.2.2.12</ecNumber>
    </recommendedName>
</protein>
<dbReference type="GO" id="GO:0005524">
    <property type="term" value="F:ATP binding"/>
    <property type="evidence" value="ECO:0007669"/>
    <property type="project" value="UniProtKB-UniRule"/>
</dbReference>
<dbReference type="NCBIfam" id="TIGR01494">
    <property type="entry name" value="ATPase_P-type"/>
    <property type="match status" value="1"/>
</dbReference>
<dbReference type="GO" id="GO:0016463">
    <property type="term" value="F:P-type zinc transporter activity"/>
    <property type="evidence" value="ECO:0007669"/>
    <property type="project" value="UniProtKB-EC"/>
</dbReference>
<dbReference type="Pfam" id="PF00702">
    <property type="entry name" value="Hydrolase"/>
    <property type="match status" value="1"/>
</dbReference>
<keyword evidence="6" id="KW-0472">Membrane</keyword>
<evidence type="ECO:0000256" key="4">
    <source>
        <dbReference type="ARBA" id="ARBA00022967"/>
    </source>
</evidence>
<evidence type="ECO:0000256" key="1">
    <source>
        <dbReference type="ARBA" id="ARBA00004370"/>
    </source>
</evidence>
<dbReference type="GO" id="GO:0005886">
    <property type="term" value="C:plasma membrane"/>
    <property type="evidence" value="ECO:0007669"/>
    <property type="project" value="UniProtKB-SubCell"/>
</dbReference>
<evidence type="ECO:0000256" key="7">
    <source>
        <dbReference type="ARBA" id="ARBA00039097"/>
    </source>
</evidence>
<dbReference type="GO" id="GO:0015086">
    <property type="term" value="F:cadmium ion transmembrane transporter activity"/>
    <property type="evidence" value="ECO:0007669"/>
    <property type="project" value="TreeGrafter"/>
</dbReference>
<keyword evidence="12" id="KW-1185">Reference proteome</keyword>
<reference evidence="11 12" key="1">
    <citation type="submission" date="2016-10" db="EMBL/GenBank/DDBJ databases">
        <authorList>
            <person name="de Groot N.N."/>
        </authorList>
    </citation>
    <scope>NUCLEOTIDE SEQUENCE [LARGE SCALE GENOMIC DNA]</scope>
    <source>
        <strain evidence="11 12">ASO4-2</strain>
    </source>
</reference>
<dbReference type="GO" id="GO:0016887">
    <property type="term" value="F:ATP hydrolysis activity"/>
    <property type="evidence" value="ECO:0007669"/>
    <property type="project" value="InterPro"/>
</dbReference>
<evidence type="ECO:0000256" key="3">
    <source>
        <dbReference type="ARBA" id="ARBA00022692"/>
    </source>
</evidence>
<dbReference type="InterPro" id="IPR023214">
    <property type="entry name" value="HAD_sf"/>
</dbReference>
<dbReference type="SUPFAM" id="SSF81653">
    <property type="entry name" value="Calcium ATPase, transduction domain A"/>
    <property type="match status" value="1"/>
</dbReference>
<dbReference type="InterPro" id="IPR059000">
    <property type="entry name" value="ATPase_P-type_domA"/>
</dbReference>
<name>A0A1G6EW57_9BACT</name>
<evidence type="ECO:0000313" key="12">
    <source>
        <dbReference type="Proteomes" id="UP000198771"/>
    </source>
</evidence>
<gene>
    <name evidence="11" type="ORF">SAMN05660653_03219</name>
</gene>
<dbReference type="PANTHER" id="PTHR48085:SF5">
    <property type="entry name" value="CADMIUM_ZINC-TRANSPORTING ATPASE HMA4-RELATED"/>
    <property type="match status" value="1"/>
</dbReference>
<keyword evidence="9" id="KW-0547">Nucleotide-binding</keyword>
<comment type="similarity">
    <text evidence="2 9">Belongs to the cation transport ATPase (P-type) (TC 3.A.3) family. Type IB subfamily.</text>
</comment>
<keyword evidence="9" id="KW-1003">Cell membrane</keyword>
<dbReference type="InterPro" id="IPR027256">
    <property type="entry name" value="P-typ_ATPase_IB"/>
</dbReference>
<evidence type="ECO:0000256" key="2">
    <source>
        <dbReference type="ARBA" id="ARBA00006024"/>
    </source>
</evidence>
<accession>A0A1G6EW57</accession>
<dbReference type="AlphaFoldDB" id="A0A1G6EW57"/>
<evidence type="ECO:0000256" key="6">
    <source>
        <dbReference type="ARBA" id="ARBA00023136"/>
    </source>
</evidence>
<dbReference type="Pfam" id="PF00122">
    <property type="entry name" value="E1-E2_ATPase"/>
    <property type="match status" value="1"/>
</dbReference>
<dbReference type="NCBIfam" id="TIGR01525">
    <property type="entry name" value="ATPase-IB_hvy"/>
    <property type="match status" value="1"/>
</dbReference>
<dbReference type="Gene3D" id="3.40.1110.10">
    <property type="entry name" value="Calcium-transporting ATPase, cytoplasmic domain N"/>
    <property type="match status" value="1"/>
</dbReference>
<dbReference type="PANTHER" id="PTHR48085">
    <property type="entry name" value="CADMIUM/ZINC-TRANSPORTING ATPASE HMA2-RELATED"/>
    <property type="match status" value="1"/>
</dbReference>
<evidence type="ECO:0000256" key="9">
    <source>
        <dbReference type="RuleBase" id="RU362081"/>
    </source>
</evidence>
<dbReference type="Proteomes" id="UP000198771">
    <property type="component" value="Unassembled WGS sequence"/>
</dbReference>